<dbReference type="Proteomes" id="UP000461948">
    <property type="component" value="Unassembled WGS sequence"/>
</dbReference>
<name>A0A7X2STQ1_ENTAG</name>
<dbReference type="EMBL" id="WKLC01000001">
    <property type="protein sequence ID" value="MSE13608.1"/>
    <property type="molecule type" value="Genomic_DNA"/>
</dbReference>
<keyword evidence="1" id="KW-1133">Transmembrane helix</keyword>
<keyword evidence="1" id="KW-0472">Membrane</keyword>
<evidence type="ECO:0000313" key="2">
    <source>
        <dbReference type="EMBL" id="MSE13608.1"/>
    </source>
</evidence>
<proteinExistence type="predicted"/>
<comment type="caution">
    <text evidence="2">The sequence shown here is derived from an EMBL/GenBank/DDBJ whole genome shotgun (WGS) entry which is preliminary data.</text>
</comment>
<evidence type="ECO:0000313" key="3">
    <source>
        <dbReference type="Proteomes" id="UP000461948"/>
    </source>
</evidence>
<gene>
    <name evidence="2" type="ORF">GKC49_00065</name>
</gene>
<evidence type="ECO:0000256" key="1">
    <source>
        <dbReference type="SAM" id="Phobius"/>
    </source>
</evidence>
<sequence>MLTLSPVWHRHLLTANRAGNFLLQTLVIHPALLFFLLFLLCAHSAGGAGHLLISEAERLIRDAPAGQVWSCASQATRVETWPAVPETSRDKTVPVSRDIKPAASPAICVKAAVSREAWAADTNNMLRSLYLTGVLFSIIAGLAVRILRRRAQGVRT</sequence>
<keyword evidence="1" id="KW-0812">Transmembrane</keyword>
<accession>A0A7X2STQ1</accession>
<organism evidence="2 3">
    <name type="scientific">Enterobacter agglomerans</name>
    <name type="common">Erwinia herbicola</name>
    <name type="synonym">Pantoea agglomerans</name>
    <dbReference type="NCBI Taxonomy" id="549"/>
    <lineage>
        <taxon>Bacteria</taxon>
        <taxon>Pseudomonadati</taxon>
        <taxon>Pseudomonadota</taxon>
        <taxon>Gammaproteobacteria</taxon>
        <taxon>Enterobacterales</taxon>
        <taxon>Erwiniaceae</taxon>
        <taxon>Pantoea</taxon>
        <taxon>Pantoea agglomerans group</taxon>
    </lineage>
</organism>
<feature type="transmembrane region" description="Helical" evidence="1">
    <location>
        <begin position="128"/>
        <end position="147"/>
    </location>
</feature>
<reference evidence="2 3" key="1">
    <citation type="submission" date="2019-11" db="EMBL/GenBank/DDBJ databases">
        <title>Draft Genome Sequence of Plant Growth-Promoting Rhizosphere-Associated Bacteria.</title>
        <authorList>
            <person name="Vasilyev I.Y."/>
            <person name="Radchenko V."/>
            <person name="Ilnitskaya E.V."/>
        </authorList>
    </citation>
    <scope>NUCLEOTIDE SEQUENCE [LARGE SCALE GENOMIC DNA]</scope>
    <source>
        <strain evidence="2 3">VRA_MhP_f</strain>
    </source>
</reference>
<protein>
    <submittedName>
        <fullName evidence="2">Uncharacterized protein</fullName>
    </submittedName>
</protein>
<dbReference type="AlphaFoldDB" id="A0A7X2STQ1"/>
<feature type="transmembrane region" description="Helical" evidence="1">
    <location>
        <begin position="21"/>
        <end position="45"/>
    </location>
</feature>